<reference evidence="8" key="1">
    <citation type="journal article" date="2023" name="Microbiol Resour">
        <title>Genome Sequences of Rhodoplanes serenus and Two Thermotolerant Strains, Rhodoplanes tepidamans and 'Rhodoplanes cryptolactis,' Further Refine the Genus.</title>
        <authorList>
            <person name="Rayyan A.A."/>
            <person name="Kyndt J.A."/>
        </authorList>
    </citation>
    <scope>NUCLEOTIDE SEQUENCE</scope>
    <source>
        <strain evidence="8">DSM 9987</strain>
    </source>
</reference>
<evidence type="ECO:0000256" key="3">
    <source>
        <dbReference type="ARBA" id="ARBA00022823"/>
    </source>
</evidence>
<dbReference type="PROSITE" id="PS00189">
    <property type="entry name" value="LIPOYL"/>
    <property type="match status" value="1"/>
</dbReference>
<keyword evidence="9" id="KW-1185">Reference proteome</keyword>
<proteinExistence type="inferred from homology"/>
<dbReference type="Gene3D" id="3.30.559.10">
    <property type="entry name" value="Chloramphenicol acetyltransferase-like domain"/>
    <property type="match status" value="1"/>
</dbReference>
<dbReference type="PROSITE" id="PS51826">
    <property type="entry name" value="PSBD"/>
    <property type="match status" value="1"/>
</dbReference>
<dbReference type="SUPFAM" id="SSF51230">
    <property type="entry name" value="Single hybrid motif"/>
    <property type="match status" value="1"/>
</dbReference>
<dbReference type="SUPFAM" id="SSF52777">
    <property type="entry name" value="CoA-dependent acyltransferases"/>
    <property type="match status" value="1"/>
</dbReference>
<dbReference type="Pfam" id="PF00198">
    <property type="entry name" value="2-oxoacid_dh"/>
    <property type="match status" value="1"/>
</dbReference>
<evidence type="ECO:0000313" key="8">
    <source>
        <dbReference type="EMBL" id="MDC7785015.1"/>
    </source>
</evidence>
<dbReference type="Pfam" id="PF00364">
    <property type="entry name" value="Biotin_lipoyl"/>
    <property type="match status" value="1"/>
</dbReference>
<dbReference type="InterPro" id="IPR000089">
    <property type="entry name" value="Biotin_lipoyl"/>
</dbReference>
<dbReference type="InterPro" id="IPR001078">
    <property type="entry name" value="2-oxoacid_DH_actylTfrase"/>
</dbReference>
<sequence length="453" mass="46705">MDILMPQLGETVAEGKITTWFKQPGDTVAPGDNLFEIETDKVSMEVPAIAGGVLQEIRVPAGTAAPVGAIVAILAGDGAATSPGPTTGTAATGAPPANTAAAPAPAAPPSPAPARAAVSAAPAVASSVRGGPLDPFHAVRTPDKNFGPARLGGGRTITPLARRLAAEAGIDVSRIAATGPRGRIFARDVQTAMANGVASAPAPASGPTADRVKALYEAGTYTETPADSMRKTIAVRLVEAKQTVPHFYLTAEVTLDRLLALRHEANAAAPHDADGKPAWHLSLNDLVVRALARALVHVPAANAVWAEDRILRFDRVDIGIAVALDGGLITPVLRDAAAKPMSVVAAEAKDLIARGRLKKLEPREYQGGVSTVSNLGMYGVKEFAGIINPPQSTLLAVGGTERRPVEAEGGGVRFETRMTVTLSCDHRVVDGALGARLLSAFRHAVEHPTGLLM</sequence>
<dbReference type="InterPro" id="IPR003016">
    <property type="entry name" value="2-oxoA_DH_lipoyl-BS"/>
</dbReference>
<protein>
    <recommendedName>
        <fullName evidence="4">Dihydrolipoamide acetyltransferase component of pyruvate dehydrogenase complex</fullName>
        <ecNumber evidence="4">2.3.1.-</ecNumber>
    </recommendedName>
</protein>
<dbReference type="PROSITE" id="PS50968">
    <property type="entry name" value="BIOTINYL_LIPOYL"/>
    <property type="match status" value="1"/>
</dbReference>
<dbReference type="InterPro" id="IPR004167">
    <property type="entry name" value="PSBD"/>
</dbReference>
<keyword evidence="3 4" id="KW-0450">Lipoyl</keyword>
<keyword evidence="4" id="KW-0808">Transferase</keyword>
<evidence type="ECO:0000256" key="5">
    <source>
        <dbReference type="SAM" id="MobiDB-lite"/>
    </source>
</evidence>
<keyword evidence="4" id="KW-0012">Acyltransferase</keyword>
<dbReference type="InterPro" id="IPR011053">
    <property type="entry name" value="Single_hybrid_motif"/>
</dbReference>
<dbReference type="Gene3D" id="4.10.320.10">
    <property type="entry name" value="E3-binding domain"/>
    <property type="match status" value="1"/>
</dbReference>
<dbReference type="RefSeq" id="WP_272775866.1">
    <property type="nucleotide sequence ID" value="NZ_JAQQLI010000005.1"/>
</dbReference>
<feature type="region of interest" description="Disordered" evidence="5">
    <location>
        <begin position="83"/>
        <end position="114"/>
    </location>
</feature>
<evidence type="ECO:0000256" key="1">
    <source>
        <dbReference type="ARBA" id="ARBA00001938"/>
    </source>
</evidence>
<comment type="similarity">
    <text evidence="2 4">Belongs to the 2-oxoacid dehydrogenase family.</text>
</comment>
<gene>
    <name evidence="8" type="ORF">PQJ73_04910</name>
</gene>
<dbReference type="InterPro" id="IPR036625">
    <property type="entry name" value="E3-bd_dom_sf"/>
</dbReference>
<dbReference type="CDD" id="cd06849">
    <property type="entry name" value="lipoyl_domain"/>
    <property type="match status" value="1"/>
</dbReference>
<feature type="domain" description="Peripheral subunit-binding (PSBD)" evidence="7">
    <location>
        <begin position="156"/>
        <end position="193"/>
    </location>
</feature>
<organism evidence="8 9">
    <name type="scientific">Rhodoplanes tepidamans</name>
    <name type="common">Rhodoplanes cryptolactis</name>
    <dbReference type="NCBI Taxonomy" id="200616"/>
    <lineage>
        <taxon>Bacteria</taxon>
        <taxon>Pseudomonadati</taxon>
        <taxon>Pseudomonadota</taxon>
        <taxon>Alphaproteobacteria</taxon>
        <taxon>Hyphomicrobiales</taxon>
        <taxon>Nitrobacteraceae</taxon>
        <taxon>Rhodoplanes</taxon>
    </lineage>
</organism>
<dbReference type="Proteomes" id="UP001165652">
    <property type="component" value="Unassembled WGS sequence"/>
</dbReference>
<feature type="compositionally biased region" description="Low complexity" evidence="5">
    <location>
        <begin position="83"/>
        <end position="104"/>
    </location>
</feature>
<evidence type="ECO:0000259" key="6">
    <source>
        <dbReference type="PROSITE" id="PS50968"/>
    </source>
</evidence>
<dbReference type="EC" id="2.3.1.-" evidence="4"/>
<dbReference type="InterPro" id="IPR023213">
    <property type="entry name" value="CAT-like_dom_sf"/>
</dbReference>
<dbReference type="EMBL" id="JAQQLI010000005">
    <property type="protein sequence ID" value="MDC7785015.1"/>
    <property type="molecule type" value="Genomic_DNA"/>
</dbReference>
<dbReference type="Pfam" id="PF02817">
    <property type="entry name" value="E3_binding"/>
    <property type="match status" value="1"/>
</dbReference>
<comment type="caution">
    <text evidence="8">The sequence shown here is derived from an EMBL/GenBank/DDBJ whole genome shotgun (WGS) entry which is preliminary data.</text>
</comment>
<dbReference type="Gene3D" id="2.40.50.100">
    <property type="match status" value="1"/>
</dbReference>
<reference evidence="8" key="2">
    <citation type="submission" date="2023-02" db="EMBL/GenBank/DDBJ databases">
        <authorList>
            <person name="Rayyan A."/>
            <person name="Meyer T."/>
            <person name="Kyndt J.A."/>
        </authorList>
    </citation>
    <scope>NUCLEOTIDE SEQUENCE</scope>
    <source>
        <strain evidence="8">DSM 9987</strain>
    </source>
</reference>
<evidence type="ECO:0000256" key="2">
    <source>
        <dbReference type="ARBA" id="ARBA00007317"/>
    </source>
</evidence>
<name>A0ABT5J7L6_RHOTP</name>
<evidence type="ECO:0000259" key="7">
    <source>
        <dbReference type="PROSITE" id="PS51826"/>
    </source>
</evidence>
<accession>A0ABT5J7L6</accession>
<dbReference type="InterPro" id="IPR045257">
    <property type="entry name" value="E2/Pdx1"/>
</dbReference>
<dbReference type="SUPFAM" id="SSF47005">
    <property type="entry name" value="Peripheral subunit-binding domain of 2-oxo acid dehydrogenase complex"/>
    <property type="match status" value="1"/>
</dbReference>
<evidence type="ECO:0000256" key="4">
    <source>
        <dbReference type="RuleBase" id="RU003423"/>
    </source>
</evidence>
<comment type="cofactor">
    <cofactor evidence="1 4">
        <name>(R)-lipoate</name>
        <dbReference type="ChEBI" id="CHEBI:83088"/>
    </cofactor>
</comment>
<dbReference type="PANTHER" id="PTHR23151:SF90">
    <property type="entry name" value="DIHYDROLIPOYLLYSINE-RESIDUE ACETYLTRANSFERASE COMPONENT OF PYRUVATE DEHYDROGENASE COMPLEX, MITOCHONDRIAL-RELATED"/>
    <property type="match status" value="1"/>
</dbReference>
<evidence type="ECO:0000313" key="9">
    <source>
        <dbReference type="Proteomes" id="UP001165652"/>
    </source>
</evidence>
<dbReference type="PANTHER" id="PTHR23151">
    <property type="entry name" value="DIHYDROLIPOAMIDE ACETYL/SUCCINYL-TRANSFERASE-RELATED"/>
    <property type="match status" value="1"/>
</dbReference>
<feature type="domain" description="Lipoyl-binding" evidence="6">
    <location>
        <begin position="1"/>
        <end position="75"/>
    </location>
</feature>